<proteinExistence type="predicted"/>
<keyword evidence="1" id="KW-0812">Transmembrane</keyword>
<feature type="transmembrane region" description="Helical" evidence="1">
    <location>
        <begin position="116"/>
        <end position="134"/>
    </location>
</feature>
<protein>
    <submittedName>
        <fullName evidence="2">Uncharacterized protein</fullName>
    </submittedName>
</protein>
<keyword evidence="3" id="KW-1185">Reference proteome</keyword>
<evidence type="ECO:0000313" key="2">
    <source>
        <dbReference type="EMBL" id="KAK3235435.1"/>
    </source>
</evidence>
<keyword evidence="1" id="KW-1133">Transmembrane helix</keyword>
<gene>
    <name evidence="2" type="ORF">CYMTET_54363</name>
</gene>
<evidence type="ECO:0000313" key="3">
    <source>
        <dbReference type="Proteomes" id="UP001190700"/>
    </source>
</evidence>
<organism evidence="2 3">
    <name type="scientific">Cymbomonas tetramitiformis</name>
    <dbReference type="NCBI Taxonomy" id="36881"/>
    <lineage>
        <taxon>Eukaryota</taxon>
        <taxon>Viridiplantae</taxon>
        <taxon>Chlorophyta</taxon>
        <taxon>Pyramimonadophyceae</taxon>
        <taxon>Pyramimonadales</taxon>
        <taxon>Pyramimonadaceae</taxon>
        <taxon>Cymbomonas</taxon>
    </lineage>
</organism>
<sequence length="225" mass="25782">MQASYAWWLSVKSQARYFIDLALHSPVALQIVSLLSLVLIVRYWLEPAMAKVYDWLTANKGEKVVWRSSKMYFLFRDIFEPMEGLLLLCVACRMVDGVIGPLLLQLPPASLARFTHPLLSVSLVVASAFVLLNWQRRFFAELAFKQEMEGQTMQQQRLEAVGHVMAVATVIIAIILGLQSVRGLKELHRIQRGYRQQGPFHDRDMHVILLRVGTQTPEQHRCLQP</sequence>
<keyword evidence="1" id="KW-0472">Membrane</keyword>
<accession>A0AAE0EQT4</accession>
<evidence type="ECO:0000256" key="1">
    <source>
        <dbReference type="SAM" id="Phobius"/>
    </source>
</evidence>
<reference evidence="2 3" key="1">
    <citation type="journal article" date="2015" name="Genome Biol. Evol.">
        <title>Comparative Genomics of a Bacterivorous Green Alga Reveals Evolutionary Causalities and Consequences of Phago-Mixotrophic Mode of Nutrition.</title>
        <authorList>
            <person name="Burns J.A."/>
            <person name="Paasch A."/>
            <person name="Narechania A."/>
            <person name="Kim E."/>
        </authorList>
    </citation>
    <scope>NUCLEOTIDE SEQUENCE [LARGE SCALE GENOMIC DNA]</scope>
    <source>
        <strain evidence="2 3">PLY_AMNH</strain>
    </source>
</reference>
<feature type="transmembrane region" description="Helical" evidence="1">
    <location>
        <begin position="160"/>
        <end position="181"/>
    </location>
</feature>
<dbReference type="AlphaFoldDB" id="A0AAE0EQT4"/>
<feature type="transmembrane region" description="Helical" evidence="1">
    <location>
        <begin position="21"/>
        <end position="45"/>
    </location>
</feature>
<comment type="caution">
    <text evidence="2">The sequence shown here is derived from an EMBL/GenBank/DDBJ whole genome shotgun (WGS) entry which is preliminary data.</text>
</comment>
<name>A0AAE0EQT4_9CHLO</name>
<dbReference type="Proteomes" id="UP001190700">
    <property type="component" value="Unassembled WGS sequence"/>
</dbReference>
<dbReference type="EMBL" id="LGRX02035289">
    <property type="protein sequence ID" value="KAK3235435.1"/>
    <property type="molecule type" value="Genomic_DNA"/>
</dbReference>